<keyword evidence="2" id="KW-0677">Repeat</keyword>
<dbReference type="InterPro" id="IPR036291">
    <property type="entry name" value="NAD(P)-bd_dom_sf"/>
</dbReference>
<keyword evidence="3" id="KW-0560">Oxidoreductase</keyword>
<dbReference type="GO" id="GO:0005739">
    <property type="term" value="C:mitochondrion"/>
    <property type="evidence" value="ECO:0007669"/>
    <property type="project" value="TreeGrafter"/>
</dbReference>
<dbReference type="SMART" id="SM00450">
    <property type="entry name" value="RHOD"/>
    <property type="match status" value="2"/>
</dbReference>
<evidence type="ECO:0000313" key="6">
    <source>
        <dbReference type="EMBL" id="KAG2933164.1"/>
    </source>
</evidence>
<organism evidence="6 7">
    <name type="scientific">Phytophthora cactorum</name>
    <dbReference type="NCBI Taxonomy" id="29920"/>
    <lineage>
        <taxon>Eukaryota</taxon>
        <taxon>Sar</taxon>
        <taxon>Stramenopiles</taxon>
        <taxon>Oomycota</taxon>
        <taxon>Peronosporomycetes</taxon>
        <taxon>Peronosporales</taxon>
        <taxon>Peronosporaceae</taxon>
        <taxon>Phytophthora</taxon>
    </lineage>
</organism>
<dbReference type="InterPro" id="IPR013154">
    <property type="entry name" value="ADH-like_N"/>
</dbReference>
<dbReference type="GO" id="GO:0004792">
    <property type="term" value="F:thiosulfate-cyanide sulfurtransferase activity"/>
    <property type="evidence" value="ECO:0007669"/>
    <property type="project" value="InterPro"/>
</dbReference>
<feature type="domain" description="Rhodanese" evidence="5">
    <location>
        <begin position="38"/>
        <end position="154"/>
    </location>
</feature>
<dbReference type="Pfam" id="PF00581">
    <property type="entry name" value="Rhodanese"/>
    <property type="match status" value="2"/>
</dbReference>
<reference evidence="6" key="1">
    <citation type="submission" date="2018-10" db="EMBL/GenBank/DDBJ databases">
        <title>Effector identification in a new, highly contiguous assembly of the strawberry crown rot pathogen Phytophthora cactorum.</title>
        <authorList>
            <person name="Armitage A.D."/>
            <person name="Nellist C.F."/>
            <person name="Bates H."/>
            <person name="Vickerstaff R.J."/>
            <person name="Harrison R.J."/>
        </authorList>
    </citation>
    <scope>NUCLEOTIDE SEQUENCE</scope>
    <source>
        <strain evidence="6">4032</strain>
    </source>
</reference>
<dbReference type="InterPro" id="IPR001307">
    <property type="entry name" value="Thiosulphate_STrfase_CS"/>
</dbReference>
<dbReference type="InterPro" id="IPR020843">
    <property type="entry name" value="ER"/>
</dbReference>
<dbReference type="VEuPathDB" id="FungiDB:PC110_g11047"/>
<dbReference type="Gene3D" id="3.40.250.10">
    <property type="entry name" value="Rhodanese-like domain"/>
    <property type="match status" value="2"/>
</dbReference>
<evidence type="ECO:0000256" key="4">
    <source>
        <dbReference type="RuleBase" id="RU000507"/>
    </source>
</evidence>
<dbReference type="SUPFAM" id="SSF50129">
    <property type="entry name" value="GroES-like"/>
    <property type="match status" value="1"/>
</dbReference>
<dbReference type="PANTHER" id="PTHR43677">
    <property type="entry name" value="SHORT-CHAIN DEHYDROGENASE/REDUCTASE"/>
    <property type="match status" value="1"/>
</dbReference>
<dbReference type="VEuPathDB" id="FungiDB:PC110_g11046"/>
<dbReference type="GO" id="GO:0016491">
    <property type="term" value="F:oxidoreductase activity"/>
    <property type="evidence" value="ECO:0007669"/>
    <property type="project" value="UniProtKB-KW"/>
</dbReference>
<dbReference type="InterPro" id="IPR001763">
    <property type="entry name" value="Rhodanese-like_dom"/>
</dbReference>
<dbReference type="CDD" id="cd01449">
    <property type="entry name" value="TST_Repeat_2"/>
    <property type="match status" value="1"/>
</dbReference>
<dbReference type="CDD" id="cd01448">
    <property type="entry name" value="TST_Repeat_1"/>
    <property type="match status" value="1"/>
</dbReference>
<dbReference type="Proteomes" id="UP000774804">
    <property type="component" value="Unassembled WGS sequence"/>
</dbReference>
<dbReference type="PROSITE" id="PS00683">
    <property type="entry name" value="RHODANESE_2"/>
    <property type="match status" value="1"/>
</dbReference>
<dbReference type="FunFam" id="3.40.250.10:FF:000001">
    <property type="entry name" value="Sulfurtransferase"/>
    <property type="match status" value="1"/>
</dbReference>
<evidence type="ECO:0000259" key="5">
    <source>
        <dbReference type="PROSITE" id="PS50206"/>
    </source>
</evidence>
<dbReference type="InterPro" id="IPR036873">
    <property type="entry name" value="Rhodanese-like_dom_sf"/>
</dbReference>
<comment type="caution">
    <text evidence="6">The sequence shown here is derived from an EMBL/GenBank/DDBJ whole genome shotgun (WGS) entry which is preliminary data.</text>
</comment>
<dbReference type="EMBL" id="RCMI01000117">
    <property type="protein sequence ID" value="KAG2933164.1"/>
    <property type="molecule type" value="Genomic_DNA"/>
</dbReference>
<dbReference type="SUPFAM" id="SSF51735">
    <property type="entry name" value="NAD(P)-binding Rossmann-fold domains"/>
    <property type="match status" value="1"/>
</dbReference>
<dbReference type="Pfam" id="PF08240">
    <property type="entry name" value="ADH_N"/>
    <property type="match status" value="1"/>
</dbReference>
<proteinExistence type="predicted"/>
<dbReference type="Gene3D" id="3.40.50.720">
    <property type="entry name" value="NAD(P)-binding Rossmann-like Domain"/>
    <property type="match status" value="1"/>
</dbReference>
<dbReference type="AlphaFoldDB" id="A0A8T1D426"/>
<evidence type="ECO:0000313" key="7">
    <source>
        <dbReference type="Proteomes" id="UP000774804"/>
    </source>
</evidence>
<evidence type="ECO:0000256" key="3">
    <source>
        <dbReference type="ARBA" id="ARBA00023002"/>
    </source>
</evidence>
<dbReference type="Gene3D" id="3.90.180.10">
    <property type="entry name" value="Medium-chain alcohol dehydrogenases, catalytic domain"/>
    <property type="match status" value="1"/>
</dbReference>
<dbReference type="InterPro" id="IPR051397">
    <property type="entry name" value="Zn-ADH-like_protein"/>
</dbReference>
<sequence>MLARSSPLLQTRSLSSRLMSSLSPLLSTEQAQSLWQSGERRVCFLDASWYLDKSRDAKQEFASERLPGAQFFDIEQISDTTSTLPHMLPKSETFEHAMMYLGVESDDTIIVYGGKHCFSPARCWWTFKYFGHENVHILNGGITKWKSEKREIETGEPQKVVAGASYTAKPNEALAVSWEDVLDKIDTDTQIVDARGAARFFAKEPEPRPGMRGGHIPGSVNVPFGKIVSPDDYSLFRDLNEIKSAFAEANVKMDGTSPVFTTCGSGVTASVLTFGLHLSGKPLEKAPVYDGSWSEWGMRSDLPLETEANQARKVPTNWNRFDKSIMMGRDGAVKCSRVISANFAHFGIVFLPTKPTSTIQSLSLVRRLATRNMPSYRAVQVQKLSKDFRAATKIVDVPELPTAGPDSIVVKNRFLGINSTDVNLTNGMYHDKLPFFAGVEGAGLVTEVGNNVTTVKVGDAVMYQTLGAYADYVQVPASAAIKIPELSMNALPVAVGGVSASICLEHLGEMKSNETILVTAAAGGTGQFVVQLAKLAGNHVIGTTSSDDKVEALKKLGCDRVINYKKENVSDVLKKEYPSGVDIVFESIGGEMFRAAVNNIAVRGRIIKIGFISRVLESKDKDDAPKPAPLLSWEANEKILMKSASIRGFFMYHFEEHIREHTERLLKLINEGKLRPGVDPTEYKGFESIPDAIDRMFARENVGKLIVQLE</sequence>
<dbReference type="GO" id="GO:0008270">
    <property type="term" value="F:zinc ion binding"/>
    <property type="evidence" value="ECO:0007669"/>
    <property type="project" value="InterPro"/>
</dbReference>
<feature type="domain" description="Rhodanese" evidence="5">
    <location>
        <begin position="185"/>
        <end position="305"/>
    </location>
</feature>
<dbReference type="Pfam" id="PF00107">
    <property type="entry name" value="ADH_zinc_N"/>
    <property type="match status" value="1"/>
</dbReference>
<dbReference type="SUPFAM" id="SSF52821">
    <property type="entry name" value="Rhodanese/Cell cycle control phosphatase"/>
    <property type="match status" value="2"/>
</dbReference>
<evidence type="ECO:0000256" key="2">
    <source>
        <dbReference type="ARBA" id="ARBA00022737"/>
    </source>
</evidence>
<dbReference type="InterPro" id="IPR013149">
    <property type="entry name" value="ADH-like_C"/>
</dbReference>
<dbReference type="PROSITE" id="PS50206">
    <property type="entry name" value="RHODANESE_3"/>
    <property type="match status" value="2"/>
</dbReference>
<dbReference type="FunFam" id="3.40.50.720:FF:000121">
    <property type="entry name" value="Prostaglandin reductase 2"/>
    <property type="match status" value="1"/>
</dbReference>
<keyword evidence="1 4" id="KW-0808">Transferase</keyword>
<evidence type="ECO:0000256" key="1">
    <source>
        <dbReference type="ARBA" id="ARBA00022679"/>
    </source>
</evidence>
<gene>
    <name evidence="6" type="ORF">PC115_g5577</name>
</gene>
<dbReference type="PROSITE" id="PS01162">
    <property type="entry name" value="QOR_ZETA_CRYSTAL"/>
    <property type="match status" value="1"/>
</dbReference>
<dbReference type="PANTHER" id="PTHR43677:SF3">
    <property type="entry name" value="PROSTAGLANDIN REDUCTASE 3"/>
    <property type="match status" value="1"/>
</dbReference>
<dbReference type="SMART" id="SM00829">
    <property type="entry name" value="PKS_ER"/>
    <property type="match status" value="1"/>
</dbReference>
<protein>
    <recommendedName>
        <fullName evidence="4">Sulfurtransferase</fullName>
    </recommendedName>
</protein>
<name>A0A8T1D426_9STRA</name>
<dbReference type="InterPro" id="IPR011032">
    <property type="entry name" value="GroES-like_sf"/>
</dbReference>
<accession>A0A8T1D426</accession>
<dbReference type="InterPro" id="IPR002364">
    <property type="entry name" value="Quin_OxRdtase/zeta-crystal_CS"/>
</dbReference>